<gene>
    <name evidence="3" type="ORF">PgNI_10489</name>
</gene>
<sequence>MLGNKGSFPSQRASKKSEGTRENRRSNWSASKRIGVTGILPPNRALGRRAPWRYMRSKTGRGGAGIVLRDRIKGIG</sequence>
<keyword evidence="2" id="KW-1185">Reference proteome</keyword>
<evidence type="ECO:0000313" key="2">
    <source>
        <dbReference type="Proteomes" id="UP000515153"/>
    </source>
</evidence>
<dbReference type="RefSeq" id="XP_030979965.1">
    <property type="nucleotide sequence ID" value="XM_031130460.1"/>
</dbReference>
<reference evidence="3" key="2">
    <citation type="submission" date="2019-10" db="EMBL/GenBank/DDBJ databases">
        <authorList>
            <consortium name="NCBI Genome Project"/>
        </authorList>
    </citation>
    <scope>NUCLEOTIDE SEQUENCE</scope>
    <source>
        <strain evidence="3">NI907</strain>
    </source>
</reference>
<feature type="compositionally biased region" description="Basic and acidic residues" evidence="1">
    <location>
        <begin position="15"/>
        <end position="25"/>
    </location>
</feature>
<organism evidence="2 3">
    <name type="scientific">Pyricularia grisea</name>
    <name type="common">Crabgrass-specific blast fungus</name>
    <name type="synonym">Magnaporthe grisea</name>
    <dbReference type="NCBI Taxonomy" id="148305"/>
    <lineage>
        <taxon>Eukaryota</taxon>
        <taxon>Fungi</taxon>
        <taxon>Dikarya</taxon>
        <taxon>Ascomycota</taxon>
        <taxon>Pezizomycotina</taxon>
        <taxon>Sordariomycetes</taxon>
        <taxon>Sordariomycetidae</taxon>
        <taxon>Magnaporthales</taxon>
        <taxon>Pyriculariaceae</taxon>
        <taxon>Pyricularia</taxon>
    </lineage>
</organism>
<dbReference type="GeneID" id="41965368"/>
<evidence type="ECO:0000256" key="1">
    <source>
        <dbReference type="SAM" id="MobiDB-lite"/>
    </source>
</evidence>
<accession>A0A6P8AYH3</accession>
<evidence type="ECO:0000313" key="3">
    <source>
        <dbReference type="RefSeq" id="XP_030979965.1"/>
    </source>
</evidence>
<name>A0A6P8AYH3_PYRGI</name>
<dbReference type="AlphaFoldDB" id="A0A6P8AYH3"/>
<dbReference type="Proteomes" id="UP000515153">
    <property type="component" value="Chromosome VII"/>
</dbReference>
<reference evidence="2 3" key="1">
    <citation type="journal article" date="2019" name="Mol. Biol. Evol.">
        <title>Blast fungal genomes show frequent chromosomal changes, gene gains and losses, and effector gene turnover.</title>
        <authorList>
            <person name="Gomez Luciano L.B."/>
            <person name="Jason Tsai I."/>
            <person name="Chuma I."/>
            <person name="Tosa Y."/>
            <person name="Chen Y.H."/>
            <person name="Li J.Y."/>
            <person name="Li M.Y."/>
            <person name="Jade Lu M.Y."/>
            <person name="Nakayashiki H."/>
            <person name="Li W.H."/>
        </authorList>
    </citation>
    <scope>NUCLEOTIDE SEQUENCE [LARGE SCALE GENOMIC DNA]</scope>
    <source>
        <strain evidence="2 3">NI907</strain>
    </source>
</reference>
<reference evidence="3" key="3">
    <citation type="submission" date="2025-08" db="UniProtKB">
        <authorList>
            <consortium name="RefSeq"/>
        </authorList>
    </citation>
    <scope>IDENTIFICATION</scope>
    <source>
        <strain evidence="3">NI907</strain>
    </source>
</reference>
<protein>
    <submittedName>
        <fullName evidence="3">Uncharacterized protein</fullName>
    </submittedName>
</protein>
<proteinExistence type="predicted"/>
<feature type="region of interest" description="Disordered" evidence="1">
    <location>
        <begin position="1"/>
        <end position="42"/>
    </location>
</feature>
<dbReference type="KEGG" id="pgri:PgNI_10489"/>